<sequence length="64" mass="6849">MAEAFEQGGDAGEAVIQGIDTGQDSVELVGDAALFIAWRNNNLCRFKLSFGDVLQACATVRFPN</sequence>
<gene>
    <name evidence="1" type="ORF">P353_04810</name>
</gene>
<comment type="caution">
    <text evidence="1">The sequence shown here is derived from an EMBL/GenBank/DDBJ whole genome shotgun (WGS) entry which is preliminary data.</text>
</comment>
<accession>A0A096HRN9</accession>
<name>A0A096HRN9_COMTE</name>
<proteinExistence type="predicted"/>
<evidence type="ECO:0000313" key="1">
    <source>
        <dbReference type="EMBL" id="KGH31597.1"/>
    </source>
</evidence>
<organism evidence="1 2">
    <name type="scientific">Comamonas testosteroni</name>
    <name type="common">Pseudomonas testosteroni</name>
    <dbReference type="NCBI Taxonomy" id="285"/>
    <lineage>
        <taxon>Bacteria</taxon>
        <taxon>Pseudomonadati</taxon>
        <taxon>Pseudomonadota</taxon>
        <taxon>Betaproteobacteria</taxon>
        <taxon>Burkholderiales</taxon>
        <taxon>Comamonadaceae</taxon>
        <taxon>Comamonas</taxon>
    </lineage>
</organism>
<evidence type="ECO:0000313" key="2">
    <source>
        <dbReference type="Proteomes" id="UP000029553"/>
    </source>
</evidence>
<dbReference type="AlphaFoldDB" id="A0A096HRN9"/>
<protein>
    <submittedName>
        <fullName evidence="1">Uncharacterized protein</fullName>
    </submittedName>
</protein>
<reference evidence="1 2" key="1">
    <citation type="submission" date="2013-09" db="EMBL/GenBank/DDBJ databases">
        <title>High correlation between genotypes and phenotypes of environmental bacteria Comamonas testosteroni strains.</title>
        <authorList>
            <person name="Liu L."/>
            <person name="Zhu W."/>
            <person name="Xia X."/>
            <person name="Xu B."/>
            <person name="Luo M."/>
            <person name="Wang G."/>
        </authorList>
    </citation>
    <scope>NUCLEOTIDE SEQUENCE [LARGE SCALE GENOMIC DNA]</scope>
    <source>
        <strain evidence="1 2">JL40</strain>
    </source>
</reference>
<dbReference type="Proteomes" id="UP000029553">
    <property type="component" value="Unassembled WGS sequence"/>
</dbReference>
<dbReference type="EMBL" id="AWOR01000012">
    <property type="protein sequence ID" value="KGH31597.1"/>
    <property type="molecule type" value="Genomic_DNA"/>
</dbReference>